<dbReference type="Proteomes" id="UP000034855">
    <property type="component" value="Unassembled WGS sequence"/>
</dbReference>
<dbReference type="InterPro" id="IPR036388">
    <property type="entry name" value="WH-like_DNA-bd_sf"/>
</dbReference>
<dbReference type="Pfam" id="PF14213">
    <property type="entry name" value="DUF4325"/>
    <property type="match status" value="1"/>
</dbReference>
<dbReference type="AlphaFoldDB" id="A0A0G0QC31"/>
<feature type="domain" description="DUF4325" evidence="1">
    <location>
        <begin position="282"/>
        <end position="337"/>
    </location>
</feature>
<proteinExistence type="predicted"/>
<protein>
    <recommendedName>
        <fullName evidence="1">DUF4325 domain-containing protein</fullName>
    </recommendedName>
</protein>
<dbReference type="STRING" id="1619037.UT67_C0005G0008"/>
<dbReference type="InterPro" id="IPR036890">
    <property type="entry name" value="HATPase_C_sf"/>
</dbReference>
<dbReference type="Gene3D" id="3.30.565.10">
    <property type="entry name" value="Histidine kinase-like ATPase, C-terminal domain"/>
    <property type="match status" value="1"/>
</dbReference>
<reference evidence="2 3" key="1">
    <citation type="journal article" date="2015" name="Nature">
        <title>rRNA introns, odd ribosomes, and small enigmatic genomes across a large radiation of phyla.</title>
        <authorList>
            <person name="Brown C.T."/>
            <person name="Hug L.A."/>
            <person name="Thomas B.C."/>
            <person name="Sharon I."/>
            <person name="Castelle C.J."/>
            <person name="Singh A."/>
            <person name="Wilkins M.J."/>
            <person name="Williams K.H."/>
            <person name="Banfield J.F."/>
        </authorList>
    </citation>
    <scope>NUCLEOTIDE SEQUENCE [LARGE SCALE GENOMIC DNA]</scope>
</reference>
<name>A0A0G0QC31_9BACT</name>
<evidence type="ECO:0000313" key="2">
    <source>
        <dbReference type="EMBL" id="KKR34896.1"/>
    </source>
</evidence>
<dbReference type="EMBL" id="LBXR01000005">
    <property type="protein sequence ID" value="KKR34896.1"/>
    <property type="molecule type" value="Genomic_DNA"/>
</dbReference>
<dbReference type="Gene3D" id="1.10.10.10">
    <property type="entry name" value="Winged helix-like DNA-binding domain superfamily/Winged helix DNA-binding domain"/>
    <property type="match status" value="1"/>
</dbReference>
<accession>A0A0G0QC31</accession>
<comment type="caution">
    <text evidence="2">The sequence shown here is derived from an EMBL/GenBank/DDBJ whole genome shotgun (WGS) entry which is preliminary data.</text>
</comment>
<gene>
    <name evidence="2" type="ORF">UT67_C0005G0008</name>
</gene>
<organism evidence="2 3">
    <name type="scientific">Candidatus Magasanikbacteria bacterium GW2011_GWA2_40_10</name>
    <dbReference type="NCBI Taxonomy" id="1619037"/>
    <lineage>
        <taxon>Bacteria</taxon>
        <taxon>Candidatus Magasanikiibacteriota</taxon>
    </lineage>
</organism>
<dbReference type="InterPro" id="IPR025474">
    <property type="entry name" value="DUF4325"/>
</dbReference>
<dbReference type="SUPFAM" id="SSF55874">
    <property type="entry name" value="ATPase domain of HSP90 chaperone/DNA topoisomerase II/histidine kinase"/>
    <property type="match status" value="1"/>
</dbReference>
<evidence type="ECO:0000259" key="1">
    <source>
        <dbReference type="Pfam" id="PF14213"/>
    </source>
</evidence>
<evidence type="ECO:0000313" key="3">
    <source>
        <dbReference type="Proteomes" id="UP000034855"/>
    </source>
</evidence>
<sequence length="348" mass="39355">MLTQDGILQIAKNKGLIKTSEIAGHFGVSRQYASLLIKELINQNKLVKVGSTAGAAYALPKFASKHPDIFPFSIVKHLKNDNLEEHRVFEDIEKQFPLILKLDENIRSIFIYAFSEMLNNAIEHSQSKFIDIEAQIKNKELSFIVNDSGIGVFKNVMKSRKLKSELEAIQDLLKGKITTQPKSHSGEGIFFTSKAADNFVLESFDQKLTIDNKINDVFITKPKRSKKGTKVLFSISINSNKHLSDVFKRFSRDVVDEVPVFDTTMIKVKLYTVGGVFVSRSQARRVLSGLEPFKHIIFDFDKVPMVGQAFADEVFRVFQQGHPEKKLEAINTEEPVKFMINRARGANS</sequence>